<evidence type="ECO:0000313" key="4">
    <source>
        <dbReference type="EMBL" id="CUP03168.1"/>
    </source>
</evidence>
<proteinExistence type="predicted"/>
<dbReference type="Proteomes" id="UP000095651">
    <property type="component" value="Unassembled WGS sequence"/>
</dbReference>
<dbReference type="InterPro" id="IPR036237">
    <property type="entry name" value="Xyl_isomerase-like_sf"/>
</dbReference>
<dbReference type="AlphaFoldDB" id="A0A174JZY2"/>
<dbReference type="GO" id="GO:0034015">
    <property type="term" value="F:L-ribulose-5-phosphate 3-epimerase activity"/>
    <property type="evidence" value="ECO:0007669"/>
    <property type="project" value="TreeGrafter"/>
</dbReference>
<evidence type="ECO:0000313" key="5">
    <source>
        <dbReference type="Proteomes" id="UP000095651"/>
    </source>
</evidence>
<accession>A0A174JZY2</accession>
<evidence type="ECO:0000256" key="2">
    <source>
        <dbReference type="NCBIfam" id="TIGR00542"/>
    </source>
</evidence>
<dbReference type="NCBIfam" id="NF009689">
    <property type="entry name" value="PRK13210.1"/>
    <property type="match status" value="1"/>
</dbReference>
<gene>
    <name evidence="4" type="primary">ulaE_1</name>
    <name evidence="4" type="ORF">ERS852407_04756</name>
</gene>
<dbReference type="InterPro" id="IPR050417">
    <property type="entry name" value="Sugar_Epim/Isomerase"/>
</dbReference>
<dbReference type="Gene3D" id="3.20.20.150">
    <property type="entry name" value="Divalent-metal-dependent TIM barrel enzymes"/>
    <property type="match status" value="1"/>
</dbReference>
<protein>
    <recommendedName>
        <fullName evidence="2">L-ribulose-5-phosphate 3-epimerase</fullName>
    </recommendedName>
</protein>
<keyword evidence="1 4" id="KW-0413">Isomerase</keyword>
<dbReference type="InterPro" id="IPR013022">
    <property type="entry name" value="Xyl_isomerase-like_TIM-brl"/>
</dbReference>
<dbReference type="PANTHER" id="PTHR43489">
    <property type="entry name" value="ISOMERASE"/>
    <property type="match status" value="1"/>
</dbReference>
<sequence length="287" mass="33053">MKLYTLGLYEKSMPNELSFREKLMYAREAGYDFLEMSIDETEEKLARLDWSVEKRASLVQDMYEAGLPIRTMCLSGHRKYPLGSSEESVRIRGMEIMEKAINLADDLGIRIIMLAGYDVYYEESSEFTKKMFEMNLRKAVDMAASRSILLGFETMETEFMNTVGKAMKYVQLMGSDYLGVYPDIGNITNAAKQYKTDVIEDLKSGSGRLLAMHLKETVPGKFREIPYGSGHVNFEEAIREAWRLGIRRYVTEFWYTGGGDWKDELRKANRMMTDILGRQAKEDEHAS</sequence>
<evidence type="ECO:0000259" key="3">
    <source>
        <dbReference type="Pfam" id="PF01261"/>
    </source>
</evidence>
<name>A0A174JZY2_9FIRM</name>
<dbReference type="InterPro" id="IPR004560">
    <property type="entry name" value="L-Ru-5P_3-Epase"/>
</dbReference>
<dbReference type="GO" id="GO:0016861">
    <property type="term" value="F:intramolecular oxidoreductase activity, interconverting aldoses and ketoses"/>
    <property type="evidence" value="ECO:0007669"/>
    <property type="project" value="InterPro"/>
</dbReference>
<reference evidence="4 5" key="1">
    <citation type="submission" date="2015-09" db="EMBL/GenBank/DDBJ databases">
        <authorList>
            <consortium name="Pathogen Informatics"/>
        </authorList>
    </citation>
    <scope>NUCLEOTIDE SEQUENCE [LARGE SCALE GENOMIC DNA]</scope>
    <source>
        <strain evidence="4 5">2789STDY5608850</strain>
    </source>
</reference>
<organism evidence="4 5">
    <name type="scientific">Hungatella hathewayi</name>
    <dbReference type="NCBI Taxonomy" id="154046"/>
    <lineage>
        <taxon>Bacteria</taxon>
        <taxon>Bacillati</taxon>
        <taxon>Bacillota</taxon>
        <taxon>Clostridia</taxon>
        <taxon>Lachnospirales</taxon>
        <taxon>Lachnospiraceae</taxon>
        <taxon>Hungatella</taxon>
    </lineage>
</organism>
<dbReference type="Pfam" id="PF01261">
    <property type="entry name" value="AP_endonuc_2"/>
    <property type="match status" value="1"/>
</dbReference>
<dbReference type="NCBIfam" id="TIGR00542">
    <property type="entry name" value="hxl6Piso_put"/>
    <property type="match status" value="1"/>
</dbReference>
<evidence type="ECO:0000256" key="1">
    <source>
        <dbReference type="ARBA" id="ARBA00023235"/>
    </source>
</evidence>
<dbReference type="GO" id="GO:0019852">
    <property type="term" value="P:L-ascorbic acid metabolic process"/>
    <property type="evidence" value="ECO:0007669"/>
    <property type="project" value="TreeGrafter"/>
</dbReference>
<feature type="domain" description="Xylose isomerase-like TIM barrel" evidence="3">
    <location>
        <begin position="25"/>
        <end position="270"/>
    </location>
</feature>
<dbReference type="SUPFAM" id="SSF51658">
    <property type="entry name" value="Xylose isomerase-like"/>
    <property type="match status" value="1"/>
</dbReference>
<dbReference type="PANTHER" id="PTHR43489:SF1">
    <property type="entry name" value="L-RIBULOSE-5-PHOSPHATE 3-EPIMERASE SGBU-RELATED"/>
    <property type="match status" value="1"/>
</dbReference>
<dbReference type="RefSeq" id="WP_055658919.1">
    <property type="nucleotide sequence ID" value="NZ_CABIXC010000016.1"/>
</dbReference>
<dbReference type="EMBL" id="CYZE01000016">
    <property type="protein sequence ID" value="CUP03168.1"/>
    <property type="molecule type" value="Genomic_DNA"/>
</dbReference>